<protein>
    <recommendedName>
        <fullName evidence="6">Fungal-specific transcription factor domain-containing protein</fullName>
    </recommendedName>
</protein>
<evidence type="ECO:0000256" key="3">
    <source>
        <dbReference type="SAM" id="MobiDB-lite"/>
    </source>
</evidence>
<reference evidence="4" key="1">
    <citation type="submission" date="2021-01" db="EMBL/GenBank/DDBJ databases">
        <authorList>
            <consortium name="Aspergillus puulaauensis MK2 genome sequencing consortium"/>
            <person name="Kazuki M."/>
            <person name="Futagami T."/>
        </authorList>
    </citation>
    <scope>NUCLEOTIDE SEQUENCE</scope>
    <source>
        <strain evidence="4">MK2</strain>
    </source>
</reference>
<name>A0A7R7XI39_9EURO</name>
<dbReference type="RefSeq" id="XP_041554065.1">
    <property type="nucleotide sequence ID" value="XM_041701150.1"/>
</dbReference>
<gene>
    <name evidence="4" type="ORF">APUU_30096A</name>
</gene>
<feature type="compositionally biased region" description="Polar residues" evidence="3">
    <location>
        <begin position="21"/>
        <end position="35"/>
    </location>
</feature>
<evidence type="ECO:0000256" key="2">
    <source>
        <dbReference type="ARBA" id="ARBA00023242"/>
    </source>
</evidence>
<dbReference type="PANTHER" id="PTHR37534">
    <property type="entry name" value="TRANSCRIPTIONAL ACTIVATOR PROTEIN UGA3"/>
    <property type="match status" value="1"/>
</dbReference>
<dbReference type="InterPro" id="IPR021858">
    <property type="entry name" value="Fun_TF"/>
</dbReference>
<dbReference type="Proteomes" id="UP000654913">
    <property type="component" value="Chromosome 3"/>
</dbReference>
<dbReference type="OrthoDB" id="5419315at2759"/>
<comment type="subcellular location">
    <subcellularLocation>
        <location evidence="1">Nucleus</location>
    </subcellularLocation>
</comment>
<dbReference type="EMBL" id="AP024445">
    <property type="protein sequence ID" value="BCS21871.1"/>
    <property type="molecule type" value="Genomic_DNA"/>
</dbReference>
<keyword evidence="5" id="KW-1185">Reference proteome</keyword>
<accession>A0A7R7XI39</accession>
<evidence type="ECO:0000256" key="1">
    <source>
        <dbReference type="ARBA" id="ARBA00004123"/>
    </source>
</evidence>
<dbReference type="GeneID" id="64971876"/>
<organism evidence="4 5">
    <name type="scientific">Aspergillus puulaauensis</name>
    <dbReference type="NCBI Taxonomy" id="1220207"/>
    <lineage>
        <taxon>Eukaryota</taxon>
        <taxon>Fungi</taxon>
        <taxon>Dikarya</taxon>
        <taxon>Ascomycota</taxon>
        <taxon>Pezizomycotina</taxon>
        <taxon>Eurotiomycetes</taxon>
        <taxon>Eurotiomycetidae</taxon>
        <taxon>Eurotiales</taxon>
        <taxon>Aspergillaceae</taxon>
        <taxon>Aspergillus</taxon>
    </lineage>
</organism>
<evidence type="ECO:0000313" key="4">
    <source>
        <dbReference type="EMBL" id="BCS21871.1"/>
    </source>
</evidence>
<dbReference type="KEGG" id="apuu:APUU_30096A"/>
<evidence type="ECO:0008006" key="6">
    <source>
        <dbReference type="Google" id="ProtNLM"/>
    </source>
</evidence>
<feature type="region of interest" description="Disordered" evidence="3">
    <location>
        <begin position="1"/>
        <end position="41"/>
    </location>
</feature>
<proteinExistence type="predicted"/>
<dbReference type="Pfam" id="PF11951">
    <property type="entry name" value="Fungal_trans_2"/>
    <property type="match status" value="1"/>
</dbReference>
<dbReference type="AlphaFoldDB" id="A0A7R7XI39"/>
<feature type="region of interest" description="Disordered" evidence="3">
    <location>
        <begin position="136"/>
        <end position="177"/>
    </location>
</feature>
<dbReference type="PANTHER" id="PTHR37534:SF46">
    <property type="entry name" value="ZN(II)2CYS6 TRANSCRIPTION FACTOR (EUROFUNG)"/>
    <property type="match status" value="1"/>
</dbReference>
<dbReference type="GO" id="GO:0005634">
    <property type="term" value="C:nucleus"/>
    <property type="evidence" value="ECO:0007669"/>
    <property type="project" value="UniProtKB-SubCell"/>
</dbReference>
<keyword evidence="2" id="KW-0539">Nucleus</keyword>
<sequence length="574" mass="63002">MVRGAPVGAPQGTHKAKRSKTNPAPVSSTAPQTAQDMALPPRRCVQVSEKEQSVPNRDILTENPTWDFLNIAGDGGVQGGISPGAPSLLCNFPVPSPSSERDNFQPPWQNLQTGLENDLDNHLDVGMLDSLSWLENPKSPVQAPSTGGAIPAVTHDNMLSAPKSPTTTGNPSGVGANYDTQNYDNLIATEIDRALNATRPSDSDAFEQYLLKHFIDILAPSFYPFDSKRNPYTAVYVPLAGRSSALRNAILVASANHLVSLGQFPPWAMEPYRSALKNSLRKSSNCADANYMMAATVLLSIAAEVIGSGIGTWSVKLEDARKLLFDSNHGSLGAKGKFLRLHYTWMAVIGRTLWAPGLPVMPLTDPPLLNDNHESEVELSTEQEQWFGNLPDYSMLVLMRTATEFAQKVGQIPIQADPIQTMQQMLPEITDLIISVRMWQPKASSAMEPYAKSVLDVGEIWRQGLLCYIYTDICSLSPSNSRLSQCVAAAIPAIQRLTWMQCVLWPVFMIGLNANNQENQSTIESSLQKMNFAHHFKTPLSLINILRKVWSSQGSSSKWWDIMSECGLELNILL</sequence>
<evidence type="ECO:0000313" key="5">
    <source>
        <dbReference type="Proteomes" id="UP000654913"/>
    </source>
</evidence>
<reference evidence="4" key="2">
    <citation type="submission" date="2021-02" db="EMBL/GenBank/DDBJ databases">
        <title>Aspergillus puulaauensis MK2 genome sequence.</title>
        <authorList>
            <person name="Futagami T."/>
            <person name="Mori K."/>
            <person name="Kadooka C."/>
            <person name="Tanaka T."/>
        </authorList>
    </citation>
    <scope>NUCLEOTIDE SEQUENCE</scope>
    <source>
        <strain evidence="4">MK2</strain>
    </source>
</reference>